<dbReference type="AlphaFoldDB" id="A0ABD5U3G4"/>
<comment type="caution">
    <text evidence="2">The sequence shown here is derived from an EMBL/GenBank/DDBJ whole genome shotgun (WGS) entry which is preliminary data.</text>
</comment>
<keyword evidence="1" id="KW-1133">Transmembrane helix</keyword>
<evidence type="ECO:0000256" key="1">
    <source>
        <dbReference type="SAM" id="Phobius"/>
    </source>
</evidence>
<organism evidence="2 3">
    <name type="scientific">Halopelagius fulvigenes</name>
    <dbReference type="NCBI Taxonomy" id="1198324"/>
    <lineage>
        <taxon>Archaea</taxon>
        <taxon>Methanobacteriati</taxon>
        <taxon>Methanobacteriota</taxon>
        <taxon>Stenosarchaea group</taxon>
        <taxon>Halobacteria</taxon>
        <taxon>Halobacteriales</taxon>
        <taxon>Haloferacaceae</taxon>
    </lineage>
</organism>
<feature type="transmembrane region" description="Helical" evidence="1">
    <location>
        <begin position="26"/>
        <end position="44"/>
    </location>
</feature>
<keyword evidence="1" id="KW-0812">Transmembrane</keyword>
<accession>A0ABD5U3G4</accession>
<evidence type="ECO:0000313" key="3">
    <source>
        <dbReference type="Proteomes" id="UP001596408"/>
    </source>
</evidence>
<feature type="transmembrane region" description="Helical" evidence="1">
    <location>
        <begin position="50"/>
        <end position="70"/>
    </location>
</feature>
<reference evidence="2 3" key="1">
    <citation type="journal article" date="2019" name="Int. J. Syst. Evol. Microbiol.">
        <title>The Global Catalogue of Microorganisms (GCM) 10K type strain sequencing project: providing services to taxonomists for standard genome sequencing and annotation.</title>
        <authorList>
            <consortium name="The Broad Institute Genomics Platform"/>
            <consortium name="The Broad Institute Genome Sequencing Center for Infectious Disease"/>
            <person name="Wu L."/>
            <person name="Ma J."/>
        </authorList>
    </citation>
    <scope>NUCLEOTIDE SEQUENCE [LARGE SCALE GENOMIC DNA]</scope>
    <source>
        <strain evidence="2 3">YIM 94188</strain>
    </source>
</reference>
<name>A0ABD5U3G4_9EURY</name>
<evidence type="ECO:0000313" key="2">
    <source>
        <dbReference type="EMBL" id="MFC6827214.1"/>
    </source>
</evidence>
<dbReference type="Proteomes" id="UP001596408">
    <property type="component" value="Unassembled WGS sequence"/>
</dbReference>
<keyword evidence="3" id="KW-1185">Reference proteome</keyword>
<sequence length="76" mass="8088">MPSANAEPRSARELGPIRLLDTSRTYRFLGFALAFVALQIGGWAAESASLVPTVAYATLAGFVALNGLYLGGVRFR</sequence>
<dbReference type="EMBL" id="JBHSXH010000015">
    <property type="protein sequence ID" value="MFC6827214.1"/>
    <property type="molecule type" value="Genomic_DNA"/>
</dbReference>
<gene>
    <name evidence="2" type="ORF">ACFQEV_19740</name>
</gene>
<dbReference type="RefSeq" id="WP_379699792.1">
    <property type="nucleotide sequence ID" value="NZ_JBHSXH010000015.1"/>
</dbReference>
<protein>
    <submittedName>
        <fullName evidence="2">Uncharacterized protein</fullName>
    </submittedName>
</protein>
<keyword evidence="1" id="KW-0472">Membrane</keyword>
<proteinExistence type="predicted"/>